<dbReference type="Proteomes" id="UP000029669">
    <property type="component" value="Chromosome"/>
</dbReference>
<dbReference type="EMBL" id="CP009170">
    <property type="protein sequence ID" value="AIS53497.1"/>
    <property type="molecule type" value="Genomic_DNA"/>
</dbReference>
<keyword evidence="2" id="KW-1185">Reference proteome</keyword>
<dbReference type="eggNOG" id="COG2865">
    <property type="taxonomic scope" value="Bacteria"/>
</dbReference>
<reference evidence="2" key="1">
    <citation type="journal article" date="2015" name="Genome Announc.">
        <title>Whole-Genome Sequences of 80 Environmental and Clinical Isolates of Burkholderia pseudomallei.</title>
        <authorList>
            <person name="Johnson S.L."/>
            <person name="Baker A.L."/>
            <person name="Chain P.S."/>
            <person name="Currie B.J."/>
            <person name="Daligault H.E."/>
            <person name="Davenport K.W."/>
            <person name="Davis C.B."/>
            <person name="Inglis T.J."/>
            <person name="Kaestli M."/>
            <person name="Koren S."/>
            <person name="Mayo M."/>
            <person name="Merritt A.J."/>
            <person name="Price E.P."/>
            <person name="Sarovich D.S."/>
            <person name="Warner J."/>
            <person name="Rosovitz M.J."/>
        </authorList>
    </citation>
    <scope>NUCLEOTIDE SEQUENCE [LARGE SCALE GENOMIC DNA]</scope>
    <source>
        <strain evidence="2">DSM 2030</strain>
    </source>
</reference>
<proteinExistence type="predicted"/>
<dbReference type="OrthoDB" id="597445at2"/>
<dbReference type="RefSeq" id="WP_049686061.1">
    <property type="nucleotide sequence ID" value="NZ_CP009170.1"/>
</dbReference>
<protein>
    <submittedName>
        <fullName evidence="1">Uncharacterized protein</fullName>
    </submittedName>
</protein>
<dbReference type="KEGG" id="tki:TKV_c23750"/>
<dbReference type="CDD" id="cd09766">
    <property type="entry name" value="Csx15_I-U"/>
    <property type="match status" value="1"/>
</dbReference>
<accession>A0A097AUI4</accession>
<dbReference type="HOGENOM" id="CLU_122744_0_0_9"/>
<sequence>MFLINFSHPLTENQIQKLEEKLGQKIERVVEIDAYIDQQKSLIPQIVELVDRVGFTPHEWQTVPFILNPPSLSISAVTLLAEVHGRCGYFPPVLRLRPIEGSLPLQFEVAEIINLHQVREEARKRRGS</sequence>
<organism evidence="1 2">
    <name type="scientific">Thermoanaerobacter kivui</name>
    <name type="common">Acetogenium kivui</name>
    <dbReference type="NCBI Taxonomy" id="2325"/>
    <lineage>
        <taxon>Bacteria</taxon>
        <taxon>Bacillati</taxon>
        <taxon>Bacillota</taxon>
        <taxon>Clostridia</taxon>
        <taxon>Thermoanaerobacterales</taxon>
        <taxon>Thermoanaerobacteraceae</taxon>
        <taxon>Thermoanaerobacter</taxon>
    </lineage>
</organism>
<dbReference type="STRING" id="2325.TKV_c23750"/>
<name>A0A097AUI4_THEKI</name>
<gene>
    <name evidence="1" type="ORF">TKV_c23750</name>
</gene>
<dbReference type="AlphaFoldDB" id="A0A097AUI4"/>
<dbReference type="NCBIfam" id="NF040560">
    <property type="entry name" value="CAS_Csx15"/>
    <property type="match status" value="1"/>
</dbReference>
<evidence type="ECO:0000313" key="1">
    <source>
        <dbReference type="EMBL" id="AIS53497.1"/>
    </source>
</evidence>
<evidence type="ECO:0000313" key="2">
    <source>
        <dbReference type="Proteomes" id="UP000029669"/>
    </source>
</evidence>